<reference evidence="11" key="1">
    <citation type="journal article" date="2019" name="Int. J. Syst. Evol. Microbiol.">
        <title>The Global Catalogue of Microorganisms (GCM) 10K type strain sequencing project: providing services to taxonomists for standard genome sequencing and annotation.</title>
        <authorList>
            <consortium name="The Broad Institute Genomics Platform"/>
            <consortium name="The Broad Institute Genome Sequencing Center for Infectious Disease"/>
            <person name="Wu L."/>
            <person name="Ma J."/>
        </authorList>
    </citation>
    <scope>NUCLEOTIDE SEQUENCE [LARGE SCALE GENOMIC DNA]</scope>
    <source>
        <strain evidence="11">JCM 15577</strain>
    </source>
</reference>
<dbReference type="InterPro" id="IPR003439">
    <property type="entry name" value="ABC_transporter-like_ATP-bd"/>
</dbReference>
<dbReference type="SUPFAM" id="SSF52540">
    <property type="entry name" value="P-loop containing nucleoside triphosphate hydrolases"/>
    <property type="match status" value="1"/>
</dbReference>
<dbReference type="InterPro" id="IPR039421">
    <property type="entry name" value="Type_1_exporter"/>
</dbReference>
<feature type="transmembrane region" description="Helical" evidence="7">
    <location>
        <begin position="273"/>
        <end position="298"/>
    </location>
</feature>
<proteinExistence type="predicted"/>
<dbReference type="InterPro" id="IPR017871">
    <property type="entry name" value="ABC_transporter-like_CS"/>
</dbReference>
<dbReference type="InterPro" id="IPR011527">
    <property type="entry name" value="ABC1_TM_dom"/>
</dbReference>
<gene>
    <name evidence="10" type="ORF">GCM10009808_03780</name>
</gene>
<dbReference type="PROSITE" id="PS00211">
    <property type="entry name" value="ABC_TRANSPORTER_1"/>
    <property type="match status" value="1"/>
</dbReference>
<evidence type="ECO:0000256" key="3">
    <source>
        <dbReference type="ARBA" id="ARBA00022741"/>
    </source>
</evidence>
<feature type="transmembrane region" description="Helical" evidence="7">
    <location>
        <begin position="127"/>
        <end position="151"/>
    </location>
</feature>
<dbReference type="PANTHER" id="PTHR43394:SF1">
    <property type="entry name" value="ATP-BINDING CASSETTE SUB-FAMILY B MEMBER 10, MITOCHONDRIAL"/>
    <property type="match status" value="1"/>
</dbReference>
<dbReference type="InterPro" id="IPR003593">
    <property type="entry name" value="AAA+_ATPase"/>
</dbReference>
<evidence type="ECO:0000259" key="8">
    <source>
        <dbReference type="PROSITE" id="PS50893"/>
    </source>
</evidence>
<feature type="transmembrane region" description="Helical" evidence="7">
    <location>
        <begin position="53"/>
        <end position="78"/>
    </location>
</feature>
<evidence type="ECO:0000313" key="11">
    <source>
        <dbReference type="Proteomes" id="UP001501690"/>
    </source>
</evidence>
<evidence type="ECO:0000313" key="10">
    <source>
        <dbReference type="EMBL" id="GAA1690041.1"/>
    </source>
</evidence>
<dbReference type="RefSeq" id="WP_344068451.1">
    <property type="nucleotide sequence ID" value="NZ_BAAAPL010000001.1"/>
</dbReference>
<dbReference type="InterPro" id="IPR036640">
    <property type="entry name" value="ABC1_TM_sf"/>
</dbReference>
<keyword evidence="5 7" id="KW-1133">Transmembrane helix</keyword>
<evidence type="ECO:0000256" key="7">
    <source>
        <dbReference type="SAM" id="Phobius"/>
    </source>
</evidence>
<dbReference type="EMBL" id="BAAAPL010000001">
    <property type="protein sequence ID" value="GAA1690041.1"/>
    <property type="molecule type" value="Genomic_DNA"/>
</dbReference>
<protein>
    <submittedName>
        <fullName evidence="10">ABC transporter ATP-binding protein</fullName>
    </submittedName>
</protein>
<comment type="subcellular location">
    <subcellularLocation>
        <location evidence="1">Cell membrane</location>
        <topology evidence="1">Multi-pass membrane protein</topology>
    </subcellularLocation>
</comment>
<name>A0ABP4TLP9_9MICO</name>
<evidence type="ECO:0000256" key="1">
    <source>
        <dbReference type="ARBA" id="ARBA00004651"/>
    </source>
</evidence>
<dbReference type="PROSITE" id="PS50893">
    <property type="entry name" value="ABC_TRANSPORTER_2"/>
    <property type="match status" value="1"/>
</dbReference>
<evidence type="ECO:0000256" key="2">
    <source>
        <dbReference type="ARBA" id="ARBA00022692"/>
    </source>
</evidence>
<keyword evidence="6 7" id="KW-0472">Membrane</keyword>
<feature type="domain" description="ABC transporter" evidence="8">
    <location>
        <begin position="334"/>
        <end position="569"/>
    </location>
</feature>
<dbReference type="GO" id="GO:0005524">
    <property type="term" value="F:ATP binding"/>
    <property type="evidence" value="ECO:0007669"/>
    <property type="project" value="UniProtKB-KW"/>
</dbReference>
<keyword evidence="4 10" id="KW-0067">ATP-binding</keyword>
<dbReference type="SMART" id="SM00382">
    <property type="entry name" value="AAA"/>
    <property type="match status" value="1"/>
</dbReference>
<dbReference type="PROSITE" id="PS50929">
    <property type="entry name" value="ABC_TM1F"/>
    <property type="match status" value="1"/>
</dbReference>
<dbReference type="CDD" id="cd18548">
    <property type="entry name" value="ABC_6TM_Tm287_like"/>
    <property type="match status" value="1"/>
</dbReference>
<dbReference type="Gene3D" id="1.20.1560.10">
    <property type="entry name" value="ABC transporter type 1, transmembrane domain"/>
    <property type="match status" value="1"/>
</dbReference>
<dbReference type="SUPFAM" id="SSF90123">
    <property type="entry name" value="ABC transporter transmembrane region"/>
    <property type="match status" value="1"/>
</dbReference>
<dbReference type="InterPro" id="IPR027417">
    <property type="entry name" value="P-loop_NTPase"/>
</dbReference>
<comment type="caution">
    <text evidence="10">The sequence shown here is derived from an EMBL/GenBank/DDBJ whole genome shotgun (WGS) entry which is preliminary data.</text>
</comment>
<feature type="transmembrane region" description="Helical" evidence="7">
    <location>
        <begin position="237"/>
        <end position="261"/>
    </location>
</feature>
<keyword evidence="3" id="KW-0547">Nucleotide-binding</keyword>
<organism evidence="10 11">
    <name type="scientific">Microbacterium sediminicola</name>
    <dbReference type="NCBI Taxonomy" id="415210"/>
    <lineage>
        <taxon>Bacteria</taxon>
        <taxon>Bacillati</taxon>
        <taxon>Actinomycetota</taxon>
        <taxon>Actinomycetes</taxon>
        <taxon>Micrococcales</taxon>
        <taxon>Microbacteriaceae</taxon>
        <taxon>Microbacterium</taxon>
    </lineage>
</organism>
<evidence type="ECO:0000259" key="9">
    <source>
        <dbReference type="PROSITE" id="PS50929"/>
    </source>
</evidence>
<feature type="transmembrane region" description="Helical" evidence="7">
    <location>
        <begin position="157"/>
        <end position="180"/>
    </location>
</feature>
<feature type="domain" description="ABC transmembrane type-1" evidence="9">
    <location>
        <begin position="18"/>
        <end position="300"/>
    </location>
</feature>
<evidence type="ECO:0000256" key="6">
    <source>
        <dbReference type="ARBA" id="ARBA00023136"/>
    </source>
</evidence>
<dbReference type="Pfam" id="PF00664">
    <property type="entry name" value="ABC_membrane"/>
    <property type="match status" value="1"/>
</dbReference>
<dbReference type="Pfam" id="PF00005">
    <property type="entry name" value="ABC_tran"/>
    <property type="match status" value="1"/>
</dbReference>
<feature type="transmembrane region" description="Helical" evidence="7">
    <location>
        <begin position="12"/>
        <end position="33"/>
    </location>
</feature>
<dbReference type="PANTHER" id="PTHR43394">
    <property type="entry name" value="ATP-DEPENDENT PERMEASE MDL1, MITOCHONDRIAL"/>
    <property type="match status" value="1"/>
</dbReference>
<sequence length="577" mass="62967">MLWTLLVRYLRPAWPLIVAVVVFQLAQSIAALILPALNADIIDNGVVTGDIPYIWSTGGIMLVFSLVQIVCAIVAVYFGSRLAMGMGKGLRSDLFEKVVAFSQREVGRFGAASLITRNTNDVQQVQLLVQMSATIMISAPMLAIGGVIMAVRQDVGLSWLMAVSIPVLLVIVSLVVWRMVPAFTLMQKRIDRVNQILREQLTGIRVVRAFVREDHERARFERASTDVMETGLRAGNLMALMFPAVMLVMNLSSVAVIWFGASQVQDGAVEIGTLFAFLTYLMQILMGVMMATFMFVMIPRAAVCATRIGEVLDTDASVAAPAHAAIAPATTGRVEFDRVEFAYPGADEPVLRELTFTIEPGTTTAVIGSTGSGKTTLVGLVPRLFDVTGGTVRVDDLDVRAYDPDDLWERIGLVPQRAFLFSGTIAQNLRYGNAGADDDVLWRALEIAQAREFVQAQPLRLDAPVAQGGTNFSGGQRQRLAIARALVKQPPIYVFDDSFSALDLRTDAALRRALDRELPHATRLVVAQRVSTIQHADQILVLDHGRIVGIGPHEDLMASCETYREIVESQLSAEEAA</sequence>
<accession>A0ABP4TLP9</accession>
<dbReference type="Proteomes" id="UP001501690">
    <property type="component" value="Unassembled WGS sequence"/>
</dbReference>
<dbReference type="Gene3D" id="3.40.50.300">
    <property type="entry name" value="P-loop containing nucleotide triphosphate hydrolases"/>
    <property type="match status" value="1"/>
</dbReference>
<keyword evidence="2 7" id="KW-0812">Transmembrane</keyword>
<keyword evidence="11" id="KW-1185">Reference proteome</keyword>
<evidence type="ECO:0000256" key="4">
    <source>
        <dbReference type="ARBA" id="ARBA00022840"/>
    </source>
</evidence>
<evidence type="ECO:0000256" key="5">
    <source>
        <dbReference type="ARBA" id="ARBA00022989"/>
    </source>
</evidence>